<evidence type="ECO:0000313" key="2">
    <source>
        <dbReference type="EMBL" id="KAA9338155.1"/>
    </source>
</evidence>
<evidence type="ECO:0000256" key="1">
    <source>
        <dbReference type="SAM" id="MobiDB-lite"/>
    </source>
</evidence>
<organism evidence="2 3">
    <name type="scientific">Hymenobacter busanensis</name>
    <dbReference type="NCBI Taxonomy" id="2607656"/>
    <lineage>
        <taxon>Bacteria</taxon>
        <taxon>Pseudomonadati</taxon>
        <taxon>Bacteroidota</taxon>
        <taxon>Cytophagia</taxon>
        <taxon>Cytophagales</taxon>
        <taxon>Hymenobacteraceae</taxon>
        <taxon>Hymenobacter</taxon>
    </lineage>
</organism>
<dbReference type="Proteomes" id="UP000326380">
    <property type="component" value="Unassembled WGS sequence"/>
</dbReference>
<reference evidence="2 3" key="1">
    <citation type="submission" date="2019-09" db="EMBL/GenBank/DDBJ databases">
        <title>Genome sequence of Hymenobacter sp. M3.</title>
        <authorList>
            <person name="Srinivasan S."/>
        </authorList>
    </citation>
    <scope>NUCLEOTIDE SEQUENCE [LARGE SCALE GENOMIC DNA]</scope>
    <source>
        <strain evidence="2 3">M3</strain>
    </source>
</reference>
<name>A0A7L5A4Y9_9BACT</name>
<dbReference type="RefSeq" id="WP_151077680.1">
    <property type="nucleotide sequence ID" value="NZ_CP047647.1"/>
</dbReference>
<protein>
    <submittedName>
        <fullName evidence="2">Uncharacterized protein</fullName>
    </submittedName>
</protein>
<sequence length="62" mass="7076">MTKPLTYPITASPQGLPPARPTDPLRSPRRRRTFQPGQQEDEPQPDRTQPHSHPSFATGRWC</sequence>
<evidence type="ECO:0000313" key="3">
    <source>
        <dbReference type="Proteomes" id="UP000326380"/>
    </source>
</evidence>
<feature type="region of interest" description="Disordered" evidence="1">
    <location>
        <begin position="1"/>
        <end position="62"/>
    </location>
</feature>
<gene>
    <name evidence="2" type="ORF">F0P96_04720</name>
</gene>
<comment type="caution">
    <text evidence="2">The sequence shown here is derived from an EMBL/GenBank/DDBJ whole genome shotgun (WGS) entry which is preliminary data.</text>
</comment>
<accession>A0A7L5A4Y9</accession>
<dbReference type="AlphaFoldDB" id="A0A7L5A4Y9"/>
<dbReference type="EMBL" id="VTWU01000002">
    <property type="protein sequence ID" value="KAA9338155.1"/>
    <property type="molecule type" value="Genomic_DNA"/>
</dbReference>
<proteinExistence type="predicted"/>
<keyword evidence="3" id="KW-1185">Reference proteome</keyword>